<keyword evidence="3" id="KW-1185">Reference proteome</keyword>
<proteinExistence type="inferred from homology"/>
<comment type="caution">
    <text evidence="2">The sequence shown here is derived from an EMBL/GenBank/DDBJ whole genome shotgun (WGS) entry which is preliminary data.</text>
</comment>
<dbReference type="Proteomes" id="UP000530928">
    <property type="component" value="Unassembled WGS sequence"/>
</dbReference>
<reference evidence="2 3" key="1">
    <citation type="submission" date="2020-07" db="EMBL/GenBank/DDBJ databases">
        <title>Genomic Encyclopedia of Type Strains, Phase IV (KMG-IV): sequencing the most valuable type-strain genomes for metagenomic binning, comparative biology and taxonomic classification.</title>
        <authorList>
            <person name="Goeker M."/>
        </authorList>
    </citation>
    <scope>NUCLEOTIDE SEQUENCE [LARGE SCALE GENOMIC DNA]</scope>
    <source>
        <strain evidence="2 3">DSM 45533</strain>
    </source>
</reference>
<evidence type="ECO:0000313" key="2">
    <source>
        <dbReference type="EMBL" id="MBA2896809.1"/>
    </source>
</evidence>
<protein>
    <submittedName>
        <fullName evidence="2">Prevent-host-death family protein</fullName>
    </submittedName>
</protein>
<dbReference type="NCBIfam" id="TIGR01552">
    <property type="entry name" value="phd_fam"/>
    <property type="match status" value="1"/>
</dbReference>
<name>A0A7W0CT10_9ACTN</name>
<dbReference type="EMBL" id="JACDUR010000009">
    <property type="protein sequence ID" value="MBA2896809.1"/>
    <property type="molecule type" value="Genomic_DNA"/>
</dbReference>
<evidence type="ECO:0000256" key="1">
    <source>
        <dbReference type="ARBA" id="ARBA00009981"/>
    </source>
</evidence>
<sequence>MTASGELPEIPQRELRNHASKVLREVRQGSSFVITVDGVAVADLIPHRHRNRRVAVPREEVVEAFRGLTPTSVESEHRVDDSLYDPYDRAWRRGEFTGEE</sequence>
<dbReference type="SUPFAM" id="SSF143120">
    <property type="entry name" value="YefM-like"/>
    <property type="match status" value="1"/>
</dbReference>
<accession>A0A7W0CT10</accession>
<comment type="similarity">
    <text evidence="1">Belongs to the phD/YefM antitoxin family.</text>
</comment>
<gene>
    <name evidence="2" type="ORF">HNR30_008200</name>
</gene>
<evidence type="ECO:0000313" key="3">
    <source>
        <dbReference type="Proteomes" id="UP000530928"/>
    </source>
</evidence>
<dbReference type="AlphaFoldDB" id="A0A7W0CT10"/>
<organism evidence="2 3">
    <name type="scientific">Nonomuraea soli</name>
    <dbReference type="NCBI Taxonomy" id="1032476"/>
    <lineage>
        <taxon>Bacteria</taxon>
        <taxon>Bacillati</taxon>
        <taxon>Actinomycetota</taxon>
        <taxon>Actinomycetes</taxon>
        <taxon>Streptosporangiales</taxon>
        <taxon>Streptosporangiaceae</taxon>
        <taxon>Nonomuraea</taxon>
    </lineage>
</organism>
<dbReference type="InterPro" id="IPR036165">
    <property type="entry name" value="YefM-like_sf"/>
</dbReference>
<dbReference type="RefSeq" id="WP_220134563.1">
    <property type="nucleotide sequence ID" value="NZ_BAABAM010000008.1"/>
</dbReference>